<evidence type="ECO:0000313" key="3">
    <source>
        <dbReference type="EMBL" id="NDY58532.1"/>
    </source>
</evidence>
<evidence type="ECO:0000313" key="4">
    <source>
        <dbReference type="Proteomes" id="UP000469724"/>
    </source>
</evidence>
<keyword evidence="2" id="KW-1133">Transmembrane helix</keyword>
<feature type="transmembrane region" description="Helical" evidence="2">
    <location>
        <begin position="51"/>
        <end position="75"/>
    </location>
</feature>
<dbReference type="RefSeq" id="WP_163303604.1">
    <property type="nucleotide sequence ID" value="NZ_JAAGRQ010000111.1"/>
</dbReference>
<comment type="caution">
    <text evidence="3">The sequence shown here is derived from an EMBL/GenBank/DDBJ whole genome shotgun (WGS) entry which is preliminary data.</text>
</comment>
<name>A0A7K3NQP2_9BACT</name>
<evidence type="ECO:0000256" key="1">
    <source>
        <dbReference type="SAM" id="MobiDB-lite"/>
    </source>
</evidence>
<gene>
    <name evidence="3" type="ORF">G3N56_17500</name>
</gene>
<feature type="region of interest" description="Disordered" evidence="1">
    <location>
        <begin position="17"/>
        <end position="47"/>
    </location>
</feature>
<keyword evidence="2" id="KW-0812">Transmembrane</keyword>
<keyword evidence="4" id="KW-1185">Reference proteome</keyword>
<dbReference type="EMBL" id="JAAGRQ010000111">
    <property type="protein sequence ID" value="NDY58532.1"/>
    <property type="molecule type" value="Genomic_DNA"/>
</dbReference>
<keyword evidence="2" id="KW-0472">Membrane</keyword>
<feature type="compositionally biased region" description="Pro residues" evidence="1">
    <location>
        <begin position="340"/>
        <end position="350"/>
    </location>
</feature>
<sequence>MSVSALVARVRRLAGRSAPEGDSVDRAASIPTPAPTPAPPSGQPGAPRPSLAVRVAFAAILAVFTLSLSLFMLAARFPDERLRLWAERTLSPGHGLNLSVREARATLFPPGAVLSGLRLRLEGAADPLADMPEARLGLSLWAVCLGRLEVSAEGRTLGGELTVEAASDDIFGGGWREVVITASGLDFGRSPGLPWLVNRHAGGRLSGELRLVPGKTVSGKAGVLLEDAFLEVEGEMLRAVRVELGRMAIRAEYKDGGLDVSECSVASDMLRGGLTGRIDSPGPGGDIRASRLALAGTLTDEVQAEVTSPRPAGLRLTGTVSAPVLTWEAGADSGKAGQSPPTPPAPPGKP</sequence>
<dbReference type="AlphaFoldDB" id="A0A7K3NQP2"/>
<feature type="compositionally biased region" description="Pro residues" evidence="1">
    <location>
        <begin position="32"/>
        <end position="42"/>
    </location>
</feature>
<evidence type="ECO:0008006" key="5">
    <source>
        <dbReference type="Google" id="ProtNLM"/>
    </source>
</evidence>
<feature type="region of interest" description="Disordered" evidence="1">
    <location>
        <begin position="327"/>
        <end position="350"/>
    </location>
</feature>
<accession>A0A7K3NQP2</accession>
<proteinExistence type="predicted"/>
<reference evidence="3 4" key="1">
    <citation type="submission" date="2020-02" db="EMBL/GenBank/DDBJ databases">
        <title>Comparative genomics of sulfur disproportionating microorganisms.</title>
        <authorList>
            <person name="Ward L.M."/>
            <person name="Bertran E."/>
            <person name="Johnston D.T."/>
        </authorList>
    </citation>
    <scope>NUCLEOTIDE SEQUENCE [LARGE SCALE GENOMIC DNA]</scope>
    <source>
        <strain evidence="3 4">DSM 3696</strain>
    </source>
</reference>
<protein>
    <recommendedName>
        <fullName evidence="5">Type II secretion system protein GspN</fullName>
    </recommendedName>
</protein>
<dbReference type="Proteomes" id="UP000469724">
    <property type="component" value="Unassembled WGS sequence"/>
</dbReference>
<organism evidence="3 4">
    <name type="scientific">Desulfolutivibrio sulfodismutans</name>
    <dbReference type="NCBI Taxonomy" id="63561"/>
    <lineage>
        <taxon>Bacteria</taxon>
        <taxon>Pseudomonadati</taxon>
        <taxon>Thermodesulfobacteriota</taxon>
        <taxon>Desulfovibrionia</taxon>
        <taxon>Desulfovibrionales</taxon>
        <taxon>Desulfovibrionaceae</taxon>
        <taxon>Desulfolutivibrio</taxon>
    </lineage>
</organism>
<evidence type="ECO:0000256" key="2">
    <source>
        <dbReference type="SAM" id="Phobius"/>
    </source>
</evidence>